<protein>
    <recommendedName>
        <fullName evidence="1">Reverse transcriptase domain-containing protein</fullName>
    </recommendedName>
</protein>
<reference evidence="2 3" key="1">
    <citation type="submission" date="2023-03" db="EMBL/GenBank/DDBJ databases">
        <title>Genome sequence of Lichtheimia ornata CBS 291.66.</title>
        <authorList>
            <person name="Mohabir J.T."/>
            <person name="Shea T.P."/>
            <person name="Kurbessoian T."/>
            <person name="Berby B."/>
            <person name="Fontaine J."/>
            <person name="Livny J."/>
            <person name="Gnirke A."/>
            <person name="Stajich J.E."/>
            <person name="Cuomo C.A."/>
        </authorList>
    </citation>
    <scope>NUCLEOTIDE SEQUENCE [LARGE SCALE GENOMIC DNA]</scope>
    <source>
        <strain evidence="2">CBS 291.66</strain>
    </source>
</reference>
<dbReference type="Pfam" id="PF00078">
    <property type="entry name" value="RVT_1"/>
    <property type="match status" value="1"/>
</dbReference>
<dbReference type="EMBL" id="JARTCD010000040">
    <property type="protein sequence ID" value="KAJ8656368.1"/>
    <property type="molecule type" value="Genomic_DNA"/>
</dbReference>
<sequence length="350" mass="39716">MQQYHKMHEEYPVVAFLDIKAAYDSVDRSVIWGALANHLEPALLDLLKNMFDEVLVTVIMQNYESRTIRPRRGMLQGSILNPILYAVSIDDLPRRIRNGFQQAPTLTNTLTVSTPSTSTVSEAALQDQDRVSLRNRSRRTYLRATIHLLLYADDVALVGSSEEIRLLLAMTELHSDHFGYRWSPPKCAILNARPGVRYKLYGQILPSVDFFKYLGIPFNNKGIDVDRMLQAAATKGVSVMLLLHSLGAHTTIIHITATNIKLLERAQDRCIRLATNVTDPQAHTPTVTAKAMADLPTMKLRARILEFKFVLRAHELPPSTLLASIVDTLLRVNHPFNCWENLKRIDLWRD</sequence>
<dbReference type="AlphaFoldDB" id="A0AAD7V0E8"/>
<dbReference type="PANTHER" id="PTHR47027:SF30">
    <property type="entry name" value="THAP-TYPE DOMAIN-CONTAINING PROTEIN"/>
    <property type="match status" value="1"/>
</dbReference>
<proteinExistence type="predicted"/>
<dbReference type="InterPro" id="IPR043502">
    <property type="entry name" value="DNA/RNA_pol_sf"/>
</dbReference>
<keyword evidence="3" id="KW-1185">Reference proteome</keyword>
<dbReference type="SUPFAM" id="SSF56672">
    <property type="entry name" value="DNA/RNA polymerases"/>
    <property type="match status" value="1"/>
</dbReference>
<dbReference type="RefSeq" id="XP_058341281.1">
    <property type="nucleotide sequence ID" value="XM_058487943.1"/>
</dbReference>
<evidence type="ECO:0000313" key="3">
    <source>
        <dbReference type="Proteomes" id="UP001234581"/>
    </source>
</evidence>
<feature type="domain" description="Reverse transcriptase" evidence="1">
    <location>
        <begin position="1"/>
        <end position="218"/>
    </location>
</feature>
<gene>
    <name evidence="2" type="ORF">O0I10_007935</name>
</gene>
<organism evidence="2 3">
    <name type="scientific">Lichtheimia ornata</name>
    <dbReference type="NCBI Taxonomy" id="688661"/>
    <lineage>
        <taxon>Eukaryota</taxon>
        <taxon>Fungi</taxon>
        <taxon>Fungi incertae sedis</taxon>
        <taxon>Mucoromycota</taxon>
        <taxon>Mucoromycotina</taxon>
        <taxon>Mucoromycetes</taxon>
        <taxon>Mucorales</taxon>
        <taxon>Lichtheimiaceae</taxon>
        <taxon>Lichtheimia</taxon>
    </lineage>
</organism>
<dbReference type="PANTHER" id="PTHR47027">
    <property type="entry name" value="REVERSE TRANSCRIPTASE DOMAIN-CONTAINING PROTEIN"/>
    <property type="match status" value="1"/>
</dbReference>
<evidence type="ECO:0000313" key="2">
    <source>
        <dbReference type="EMBL" id="KAJ8656368.1"/>
    </source>
</evidence>
<dbReference type="Proteomes" id="UP001234581">
    <property type="component" value="Unassembled WGS sequence"/>
</dbReference>
<dbReference type="PROSITE" id="PS50878">
    <property type="entry name" value="RT_POL"/>
    <property type="match status" value="1"/>
</dbReference>
<dbReference type="InterPro" id="IPR000477">
    <property type="entry name" value="RT_dom"/>
</dbReference>
<evidence type="ECO:0000259" key="1">
    <source>
        <dbReference type="PROSITE" id="PS50878"/>
    </source>
</evidence>
<comment type="caution">
    <text evidence="2">The sequence shown here is derived from an EMBL/GenBank/DDBJ whole genome shotgun (WGS) entry which is preliminary data.</text>
</comment>
<name>A0AAD7V0E8_9FUNG</name>
<accession>A0AAD7V0E8</accession>
<dbReference type="GeneID" id="83215342"/>